<dbReference type="InterPro" id="IPR024749">
    <property type="entry name" value="Collagen-bd_put"/>
</dbReference>
<name>A0ABY2WQM3_9FLAO</name>
<dbReference type="InterPro" id="IPR032260">
    <property type="entry name" value="DUF5060"/>
</dbReference>
<dbReference type="EMBL" id="VCNI01000001">
    <property type="protein sequence ID" value="TMU57301.1"/>
    <property type="molecule type" value="Genomic_DNA"/>
</dbReference>
<sequence length="604" mass="68799">MKINRFYIGLLFLTSIILNRVEAQEVEGELKKWHKVTLVFEGPETYEQAEENPFLQYRLNVTFTHTATGAEFLIPGYFAADGDAANTSAESGTIWKAHFTPNQVGEWQYTVDFKKGKWAAVRTSEKLSSAGFMDGVSGKFIIAESDKFGRDFRGKGMLEYVGERYLKFQNGEYFLKCGPDAPENLLAYDQFDGTFHKDGHKDELVKTWDAHRQDWKNGDPTWKDGKGKELVGAINYLASKGMNAFSFLTMNIAGDDRNVFPYVDYDTWDRFDVSKLAQWEILFEHANKLGMFLHFKTLEHENQGLLDNGGTGLYTKLYYRELVARFGHHLALNWNLAEETGDWTETPPTFPLDVAERIRLAEYISEIDAYNHHIVIHNGHWFDGLYGQNTKFTGASLQTNKEDFSRVHSQILRVLEESKAAGKVWAVACDEPGDAQHSLITDTEDPAHDNARKNGLWGAMMAGAWGTEWYFGYKHPHSDLSCQDFRSRDLFWDQGKICLDFFNDNKIPVWEMESNDALISSEGDYVLAKPGESYVVFLKQGGEATLDMGNVEGKYEVSWYNPRKGGQLQQGKIKSISGTGKQSLGWPPVKKEKDLDWVVLVRKR</sequence>
<dbReference type="Gene3D" id="2.60.40.10">
    <property type="entry name" value="Immunoglobulins"/>
    <property type="match status" value="1"/>
</dbReference>
<comment type="caution">
    <text evidence="3">The sequence shown here is derived from an EMBL/GenBank/DDBJ whole genome shotgun (WGS) entry which is preliminary data.</text>
</comment>
<dbReference type="Pfam" id="PF12904">
    <property type="entry name" value="Collagen_bind_2"/>
    <property type="match status" value="1"/>
</dbReference>
<evidence type="ECO:0000259" key="1">
    <source>
        <dbReference type="Pfam" id="PF12904"/>
    </source>
</evidence>
<evidence type="ECO:0000313" key="3">
    <source>
        <dbReference type="EMBL" id="TMU57301.1"/>
    </source>
</evidence>
<protein>
    <submittedName>
        <fullName evidence="3">DUF5060 domain-containing protein</fullName>
    </submittedName>
</protein>
<evidence type="ECO:0000259" key="2">
    <source>
        <dbReference type="Pfam" id="PF16586"/>
    </source>
</evidence>
<organism evidence="3 4">
    <name type="scientific">Flagellimonas algicola</name>
    <dbReference type="NCBI Taxonomy" id="2583815"/>
    <lineage>
        <taxon>Bacteria</taxon>
        <taxon>Pseudomonadati</taxon>
        <taxon>Bacteroidota</taxon>
        <taxon>Flavobacteriia</taxon>
        <taxon>Flavobacteriales</taxon>
        <taxon>Flavobacteriaceae</taxon>
        <taxon>Flagellimonas</taxon>
    </lineage>
</organism>
<evidence type="ECO:0000313" key="4">
    <source>
        <dbReference type="Proteomes" id="UP000751614"/>
    </source>
</evidence>
<keyword evidence="4" id="KW-1185">Reference proteome</keyword>
<dbReference type="Gene3D" id="3.20.20.80">
    <property type="entry name" value="Glycosidases"/>
    <property type="match status" value="1"/>
</dbReference>
<feature type="domain" description="DUF5060" evidence="2">
    <location>
        <begin position="30"/>
        <end position="113"/>
    </location>
</feature>
<reference evidence="3 4" key="1">
    <citation type="submission" date="2019-05" db="EMBL/GenBank/DDBJ databases">
        <title>Flagellimonas sp. AsT0115, sp. nov., isolated from a marine red algae, Asparagopsis taxiformis.</title>
        <authorList>
            <person name="Kim J."/>
            <person name="Jeong S.E."/>
            <person name="Jeon C.O."/>
        </authorList>
    </citation>
    <scope>NUCLEOTIDE SEQUENCE [LARGE SCALE GENOMIC DNA]</scope>
    <source>
        <strain evidence="3 4">AsT0115</strain>
    </source>
</reference>
<dbReference type="Proteomes" id="UP000751614">
    <property type="component" value="Unassembled WGS sequence"/>
</dbReference>
<feature type="domain" description="Putative collagen-binding" evidence="1">
    <location>
        <begin position="522"/>
        <end position="601"/>
    </location>
</feature>
<proteinExistence type="predicted"/>
<accession>A0ABY2WQM3</accession>
<gene>
    <name evidence="3" type="ORF">FGG15_07085</name>
</gene>
<dbReference type="InterPro" id="IPR013783">
    <property type="entry name" value="Ig-like_fold"/>
</dbReference>
<dbReference type="Pfam" id="PF16586">
    <property type="entry name" value="DUF5060"/>
    <property type="match status" value="1"/>
</dbReference>
<dbReference type="RefSeq" id="WP_138834646.1">
    <property type="nucleotide sequence ID" value="NZ_VCNI01000001.1"/>
</dbReference>